<dbReference type="Pfam" id="PF12395">
    <property type="entry name" value="DUF3658"/>
    <property type="match status" value="1"/>
</dbReference>
<sequence length="267" mass="30563">MTVTHIVFGDSAFGNLKHAFQQRNEKIICVNDDFSIGSLNFTDGMRARKKWLKEVLTSTGQESNLDYVEWVEAKLKQNPKIEEVPSNSKVVLWYGENASDVVGVSYVVALLQDKGIEFSEVNVTDFSRRIDYKVQDEHGKELFHTFKSLAEVPSEFILGAIQMEKELSQEQVQELVQDWENYSQSNGLLRVLENGKIVTESEDYYDTAILEQATQEYQQAVVIVGEVMVKSEQRMGDTYLNFRVQQLIKQGKLISKGNFSKMEIRLP</sequence>
<dbReference type="AlphaFoldDB" id="A0A0B5P295"/>
<evidence type="ECO:0000259" key="1">
    <source>
        <dbReference type="Pfam" id="PF08874"/>
    </source>
</evidence>
<proteinExistence type="predicted"/>
<dbReference type="EMBL" id="CP009335">
    <property type="protein sequence ID" value="AJG78633.1"/>
    <property type="molecule type" value="Genomic_DNA"/>
</dbReference>
<accession>A0A0B5P295</accession>
<dbReference type="KEGG" id="btw:BF38_3969"/>
<name>A0A0B5P295_BACTU</name>
<evidence type="ECO:0000313" key="3">
    <source>
        <dbReference type="EMBL" id="AJG78633.1"/>
    </source>
</evidence>
<evidence type="ECO:0000259" key="2">
    <source>
        <dbReference type="Pfam" id="PF12395"/>
    </source>
</evidence>
<dbReference type="Pfam" id="PF08874">
    <property type="entry name" value="DUF1835"/>
    <property type="match status" value="1"/>
</dbReference>
<dbReference type="InterPro" id="IPR022123">
    <property type="entry name" value="DUF3658"/>
</dbReference>
<feature type="domain" description="DUF3658" evidence="2">
    <location>
        <begin position="161"/>
        <end position="263"/>
    </location>
</feature>
<dbReference type="EMBL" id="CP053980">
    <property type="protein sequence ID" value="QKH27549.1"/>
    <property type="molecule type" value="Genomic_DNA"/>
</dbReference>
<protein>
    <submittedName>
        <fullName evidence="4">DUF1835 domain-containing protein</fullName>
    </submittedName>
</protein>
<evidence type="ECO:0000313" key="6">
    <source>
        <dbReference type="Proteomes" id="UP000501107"/>
    </source>
</evidence>
<organism evidence="4 6">
    <name type="scientific">Bacillus thuringiensis</name>
    <dbReference type="NCBI Taxonomy" id="1428"/>
    <lineage>
        <taxon>Bacteria</taxon>
        <taxon>Bacillati</taxon>
        <taxon>Bacillota</taxon>
        <taxon>Bacilli</taxon>
        <taxon>Bacillales</taxon>
        <taxon>Bacillaceae</taxon>
        <taxon>Bacillus</taxon>
        <taxon>Bacillus cereus group</taxon>
    </lineage>
</organism>
<gene>
    <name evidence="3" type="ORF">BF38_3969</name>
    <name evidence="4" type="ORF">FOC89_27585</name>
</gene>
<evidence type="ECO:0000313" key="5">
    <source>
        <dbReference type="Proteomes" id="UP000031876"/>
    </source>
</evidence>
<dbReference type="Proteomes" id="UP000501107">
    <property type="component" value="Chromosome"/>
</dbReference>
<reference evidence="3 5" key="1">
    <citation type="journal article" date="2015" name="Genome Announc.">
        <title>Complete genome sequences for 35 biothreat assay-relevant bacillus species.</title>
        <authorList>
            <person name="Johnson S.L."/>
            <person name="Daligault H.E."/>
            <person name="Davenport K.W."/>
            <person name="Jaissle J."/>
            <person name="Frey K.G."/>
            <person name="Ladner J.T."/>
            <person name="Broomall S.M."/>
            <person name="Bishop-Lilly K.A."/>
            <person name="Bruce D.C."/>
            <person name="Gibbons H.S."/>
            <person name="Coyne S.R."/>
            <person name="Lo C.C."/>
            <person name="Meincke L."/>
            <person name="Munk A.C."/>
            <person name="Koroleva G.I."/>
            <person name="Rosenzweig C.N."/>
            <person name="Palacios G.F."/>
            <person name="Redden C.L."/>
            <person name="Minogue T.D."/>
            <person name="Chain P.S."/>
        </authorList>
    </citation>
    <scope>NUCLEOTIDE SEQUENCE [LARGE SCALE GENOMIC DNA]</scope>
    <source>
        <strain evidence="3 5">HD1011</strain>
    </source>
</reference>
<evidence type="ECO:0000313" key="4">
    <source>
        <dbReference type="EMBL" id="QKH27549.1"/>
    </source>
</evidence>
<feature type="domain" description="DUF1835" evidence="1">
    <location>
        <begin position="5"/>
        <end position="123"/>
    </location>
</feature>
<dbReference type="RefSeq" id="WP_000218991.1">
    <property type="nucleotide sequence ID" value="NZ_CP009335.1"/>
</dbReference>
<dbReference type="InterPro" id="IPR014973">
    <property type="entry name" value="DUF1835"/>
</dbReference>
<reference evidence="4 6" key="2">
    <citation type="submission" date="2020-05" db="EMBL/GenBank/DDBJ databases">
        <title>FDA dAtabase for Regulatory Grade micrObial Sequences (FDA-ARGOS): Supporting development and validation of Infectious Disease Dx tests.</title>
        <authorList>
            <person name="Nelson B."/>
            <person name="Plummer A."/>
            <person name="Tallon L."/>
            <person name="Sadzewicz L."/>
            <person name="Zhao X."/>
            <person name="Vavikolanu K."/>
            <person name="Mehta A."/>
            <person name="Aluvathingal J."/>
            <person name="Nadendla S."/>
            <person name="Myers T."/>
            <person name="Yan Y."/>
            <person name="Sichtig H."/>
        </authorList>
    </citation>
    <scope>NUCLEOTIDE SEQUENCE [LARGE SCALE GENOMIC DNA]</scope>
    <source>
        <strain evidence="4 6">FDAARGOS_795</strain>
    </source>
</reference>
<dbReference type="Proteomes" id="UP000031876">
    <property type="component" value="Chromosome"/>
</dbReference>